<dbReference type="InterPro" id="IPR016169">
    <property type="entry name" value="FAD-bd_PCMH_sub2"/>
</dbReference>
<dbReference type="RefSeq" id="XP_043131573.1">
    <property type="nucleotide sequence ID" value="XM_043279442.1"/>
</dbReference>
<gene>
    <name evidence="9" type="primary">DLD1_1</name>
    <name evidence="9" type="ORF">ACHE_10453A</name>
</gene>
<dbReference type="GO" id="GO:0008720">
    <property type="term" value="F:D-lactate dehydrogenase (NAD+) activity"/>
    <property type="evidence" value="ECO:0007669"/>
    <property type="project" value="TreeGrafter"/>
</dbReference>
<dbReference type="GO" id="GO:1903457">
    <property type="term" value="P:lactate catabolic process"/>
    <property type="evidence" value="ECO:0007669"/>
    <property type="project" value="TreeGrafter"/>
</dbReference>
<evidence type="ECO:0000256" key="3">
    <source>
        <dbReference type="ARBA" id="ARBA00022630"/>
    </source>
</evidence>
<dbReference type="PANTHER" id="PTHR11748">
    <property type="entry name" value="D-LACTATE DEHYDROGENASE"/>
    <property type="match status" value="1"/>
</dbReference>
<dbReference type="InterPro" id="IPR016166">
    <property type="entry name" value="FAD-bd_PCMH"/>
</dbReference>
<dbReference type="Gene3D" id="3.30.70.2740">
    <property type="match status" value="1"/>
</dbReference>
<proteinExistence type="inferred from homology"/>
<dbReference type="Pfam" id="PF01565">
    <property type="entry name" value="FAD_binding_4"/>
    <property type="match status" value="1"/>
</dbReference>
<dbReference type="SUPFAM" id="SSF56176">
    <property type="entry name" value="FAD-binding/transporter-associated domain-like"/>
    <property type="match status" value="1"/>
</dbReference>
<feature type="domain" description="FAD-binding PCMH-type" evidence="8">
    <location>
        <begin position="52"/>
        <end position="229"/>
    </location>
</feature>
<reference evidence="9" key="1">
    <citation type="submission" date="2021-01" db="EMBL/GenBank/DDBJ databases">
        <authorList>
            <consortium name="Aspergillus chevalieri M1 genome sequencing consortium"/>
            <person name="Kazuki M."/>
            <person name="Futagami T."/>
        </authorList>
    </citation>
    <scope>NUCLEOTIDE SEQUENCE</scope>
    <source>
        <strain evidence="9">M1</strain>
    </source>
</reference>
<evidence type="ECO:0000256" key="1">
    <source>
        <dbReference type="ARBA" id="ARBA00001974"/>
    </source>
</evidence>
<keyword evidence="10" id="KW-1185">Reference proteome</keyword>
<dbReference type="EC" id="1.1.2.4" evidence="6"/>
<evidence type="ECO:0000313" key="9">
    <source>
        <dbReference type="EMBL" id="BCR83051.1"/>
    </source>
</evidence>
<dbReference type="GO" id="GO:0005739">
    <property type="term" value="C:mitochondrion"/>
    <property type="evidence" value="ECO:0007669"/>
    <property type="project" value="TreeGrafter"/>
</dbReference>
<accession>A0A7R7VE81</accession>
<protein>
    <recommendedName>
        <fullName evidence="6">D-lactate dehydrogenase (cytochrome)</fullName>
        <ecNumber evidence="6">1.1.2.4</ecNumber>
    </recommendedName>
</protein>
<dbReference type="Gene3D" id="3.30.465.10">
    <property type="match status" value="1"/>
</dbReference>
<evidence type="ECO:0000256" key="2">
    <source>
        <dbReference type="ARBA" id="ARBA00008000"/>
    </source>
</evidence>
<comment type="catalytic activity">
    <reaction evidence="7">
        <text>(R)-lactate + 2 Fe(III)-[cytochrome c] = 2 Fe(II)-[cytochrome c] + pyruvate + 2 H(+)</text>
        <dbReference type="Rhea" id="RHEA:13521"/>
        <dbReference type="Rhea" id="RHEA-COMP:10350"/>
        <dbReference type="Rhea" id="RHEA-COMP:14399"/>
        <dbReference type="ChEBI" id="CHEBI:15361"/>
        <dbReference type="ChEBI" id="CHEBI:15378"/>
        <dbReference type="ChEBI" id="CHEBI:16004"/>
        <dbReference type="ChEBI" id="CHEBI:29033"/>
        <dbReference type="ChEBI" id="CHEBI:29034"/>
        <dbReference type="EC" id="1.1.2.4"/>
    </reaction>
</comment>
<name>A0A7R7VE81_ASPCH</name>
<dbReference type="InterPro" id="IPR016171">
    <property type="entry name" value="Vanillyl_alc_oxidase_C-sub2"/>
</dbReference>
<evidence type="ECO:0000313" key="10">
    <source>
        <dbReference type="Proteomes" id="UP000637239"/>
    </source>
</evidence>
<keyword evidence="5" id="KW-0560">Oxidoreductase</keyword>
<dbReference type="GO" id="GO:0004458">
    <property type="term" value="F:D-lactate dehydrogenase (cytochrome) activity"/>
    <property type="evidence" value="ECO:0007669"/>
    <property type="project" value="UniProtKB-EC"/>
</dbReference>
<dbReference type="Proteomes" id="UP000637239">
    <property type="component" value="Chromosome 1"/>
</dbReference>
<evidence type="ECO:0000256" key="7">
    <source>
        <dbReference type="ARBA" id="ARBA00051436"/>
    </source>
</evidence>
<evidence type="ECO:0000256" key="5">
    <source>
        <dbReference type="ARBA" id="ARBA00023002"/>
    </source>
</evidence>
<keyword evidence="4" id="KW-0274">FAD</keyword>
<dbReference type="FunFam" id="3.30.70.2740:FF:000001">
    <property type="entry name" value="D-lactate dehydrogenase mitochondrial"/>
    <property type="match status" value="1"/>
</dbReference>
<reference evidence="9" key="2">
    <citation type="submission" date="2021-02" db="EMBL/GenBank/DDBJ databases">
        <title>Aspergillus chevalieri M1 genome sequence.</title>
        <authorList>
            <person name="Kadooka C."/>
            <person name="Mori K."/>
            <person name="Futagami T."/>
        </authorList>
    </citation>
    <scope>NUCLEOTIDE SEQUENCE</scope>
    <source>
        <strain evidence="9">M1</strain>
    </source>
</reference>
<dbReference type="EMBL" id="AP024416">
    <property type="protein sequence ID" value="BCR83051.1"/>
    <property type="molecule type" value="Genomic_DNA"/>
</dbReference>
<dbReference type="PROSITE" id="PS51387">
    <property type="entry name" value="FAD_PCMH"/>
    <property type="match status" value="1"/>
</dbReference>
<comment type="cofactor">
    <cofactor evidence="1">
        <name>FAD</name>
        <dbReference type="ChEBI" id="CHEBI:57692"/>
    </cofactor>
</comment>
<dbReference type="PANTHER" id="PTHR11748:SF116">
    <property type="entry name" value="D-LACTATE DEHYDROGENASE (CYTOCHROME) (AFU_ORTHOLOGUE AFUA_7G02560)"/>
    <property type="match status" value="1"/>
</dbReference>
<evidence type="ECO:0000256" key="6">
    <source>
        <dbReference type="ARBA" id="ARBA00038897"/>
    </source>
</evidence>
<dbReference type="KEGG" id="ache:ACHE_10453A"/>
<dbReference type="GeneID" id="66977410"/>
<dbReference type="InterPro" id="IPR036318">
    <property type="entry name" value="FAD-bd_PCMH-like_sf"/>
</dbReference>
<dbReference type="AlphaFoldDB" id="A0A7R7VE81"/>
<evidence type="ECO:0000259" key="8">
    <source>
        <dbReference type="PROSITE" id="PS51387"/>
    </source>
</evidence>
<dbReference type="Gene3D" id="1.10.45.10">
    <property type="entry name" value="Vanillyl-alcohol Oxidase, Chain A, domain 4"/>
    <property type="match status" value="1"/>
</dbReference>
<sequence>MTKPPSHDKSPENLKAALTEFIEILGQDNVMTDHEIMKSYAGSDWSSYAPKENEVPAIVLTPGSTEDVSRIMKVCHKRVIPVTAYAGGTSLEGHFAATKGGVSIDFQRMDQIVALHKDDLDVVVQPGVEWEALNEELAQTGLFFPPDPGRGAKVGGMVATGCSGTNAYYYGTMREWVLSLVIVLADGTVIKTRQRPRKSSAGYDLTKTFIGNEGTLGLVTEATLKLTNYPENQTVAVASFPSIHSAAGCASAVVRKGVHIAAVELLDDVQMETINASGLTSHPFEEFPTLFFKFSGTPSGTQEQISMIKDLAEREKVKTFQFARDPDEVDKLWGTRKSVLDSIVQRKKDPSDRVWTTDVAVPISRLPDIIEETREDINKSGVVGGIAGHVGDGNFHAMLVFSNQEQKIVEELIHRMVKRAIEMEGTCTGEHGIGLVKRDYLPHEVGESTVDAMRKMKQAFDPLCLLNCDKVIRMQVPKREEVSEW</sequence>
<dbReference type="InterPro" id="IPR016164">
    <property type="entry name" value="FAD-linked_Oxase-like_C"/>
</dbReference>
<comment type="similarity">
    <text evidence="2">Belongs to the FAD-binding oxidoreductase/transferase type 4 family.</text>
</comment>
<dbReference type="GO" id="GO:0071949">
    <property type="term" value="F:FAD binding"/>
    <property type="evidence" value="ECO:0007669"/>
    <property type="project" value="InterPro"/>
</dbReference>
<organism evidence="9 10">
    <name type="scientific">Aspergillus chevalieri</name>
    <name type="common">Eurotium chevalieri</name>
    <dbReference type="NCBI Taxonomy" id="182096"/>
    <lineage>
        <taxon>Eukaryota</taxon>
        <taxon>Fungi</taxon>
        <taxon>Dikarya</taxon>
        <taxon>Ascomycota</taxon>
        <taxon>Pezizomycotina</taxon>
        <taxon>Eurotiomycetes</taxon>
        <taxon>Eurotiomycetidae</taxon>
        <taxon>Eurotiales</taxon>
        <taxon>Aspergillaceae</taxon>
        <taxon>Aspergillus</taxon>
        <taxon>Aspergillus subgen. Aspergillus</taxon>
    </lineage>
</organism>
<dbReference type="FunFam" id="3.30.465.10:FF:000014">
    <property type="entry name" value="D-lactate dehydrogenase (Cytochrome), putative"/>
    <property type="match status" value="1"/>
</dbReference>
<keyword evidence="3" id="KW-0285">Flavoprotein</keyword>
<evidence type="ECO:0000256" key="4">
    <source>
        <dbReference type="ARBA" id="ARBA00022827"/>
    </source>
</evidence>
<dbReference type="SUPFAM" id="SSF55103">
    <property type="entry name" value="FAD-linked oxidases, C-terminal domain"/>
    <property type="match status" value="1"/>
</dbReference>
<dbReference type="InterPro" id="IPR006094">
    <property type="entry name" value="Oxid_FAD_bind_N"/>
</dbReference>
<dbReference type="Pfam" id="PF02913">
    <property type="entry name" value="FAD-oxidase_C"/>
    <property type="match status" value="1"/>
</dbReference>
<dbReference type="InterPro" id="IPR004113">
    <property type="entry name" value="FAD-bd_oxidored_4_C"/>
</dbReference>
<dbReference type="FunFam" id="1.10.45.10:FF:000001">
    <property type="entry name" value="D-lactate dehydrogenase mitochondrial"/>
    <property type="match status" value="1"/>
</dbReference>